<dbReference type="AlphaFoldDB" id="A0A9D4KH08"/>
<evidence type="ECO:0000313" key="1">
    <source>
        <dbReference type="EMBL" id="KAH3839358.1"/>
    </source>
</evidence>
<proteinExistence type="predicted"/>
<protein>
    <submittedName>
        <fullName evidence="1">Uncharacterized protein</fullName>
    </submittedName>
</protein>
<accession>A0A9D4KH08</accession>
<dbReference type="EMBL" id="JAIWYP010000004">
    <property type="protein sequence ID" value="KAH3839358.1"/>
    <property type="molecule type" value="Genomic_DNA"/>
</dbReference>
<name>A0A9D4KH08_DREPO</name>
<gene>
    <name evidence="1" type="ORF">DPMN_112787</name>
</gene>
<dbReference type="Proteomes" id="UP000828390">
    <property type="component" value="Unassembled WGS sequence"/>
</dbReference>
<comment type="caution">
    <text evidence="1">The sequence shown here is derived from an EMBL/GenBank/DDBJ whole genome shotgun (WGS) entry which is preliminary data.</text>
</comment>
<reference evidence="1" key="2">
    <citation type="submission" date="2020-11" db="EMBL/GenBank/DDBJ databases">
        <authorList>
            <person name="McCartney M.A."/>
            <person name="Auch B."/>
            <person name="Kono T."/>
            <person name="Mallez S."/>
            <person name="Becker A."/>
            <person name="Gohl D.M."/>
            <person name="Silverstein K.A.T."/>
            <person name="Koren S."/>
            <person name="Bechman K.B."/>
            <person name="Herman A."/>
            <person name="Abrahante J.E."/>
            <person name="Garbe J."/>
        </authorList>
    </citation>
    <scope>NUCLEOTIDE SEQUENCE</scope>
    <source>
        <strain evidence="1">Duluth1</strain>
        <tissue evidence="1">Whole animal</tissue>
    </source>
</reference>
<sequence length="89" mass="10511">MLQHQQNQMIQATHVLAKRSRRRRSVVRNICVHDWIAIAPQLGLYDCVIDELRNDDTRAFPNFMRMLPTMYDETVNRLTPALTKVTSNW</sequence>
<reference evidence="1" key="1">
    <citation type="journal article" date="2019" name="bioRxiv">
        <title>The Genome of the Zebra Mussel, Dreissena polymorpha: A Resource for Invasive Species Research.</title>
        <authorList>
            <person name="McCartney M.A."/>
            <person name="Auch B."/>
            <person name="Kono T."/>
            <person name="Mallez S."/>
            <person name="Zhang Y."/>
            <person name="Obille A."/>
            <person name="Becker A."/>
            <person name="Abrahante J.E."/>
            <person name="Garbe J."/>
            <person name="Badalamenti J.P."/>
            <person name="Herman A."/>
            <person name="Mangelson H."/>
            <person name="Liachko I."/>
            <person name="Sullivan S."/>
            <person name="Sone E.D."/>
            <person name="Koren S."/>
            <person name="Silverstein K.A.T."/>
            <person name="Beckman K.B."/>
            <person name="Gohl D.M."/>
        </authorList>
    </citation>
    <scope>NUCLEOTIDE SEQUENCE</scope>
    <source>
        <strain evidence="1">Duluth1</strain>
        <tissue evidence="1">Whole animal</tissue>
    </source>
</reference>
<evidence type="ECO:0000313" key="2">
    <source>
        <dbReference type="Proteomes" id="UP000828390"/>
    </source>
</evidence>
<keyword evidence="2" id="KW-1185">Reference proteome</keyword>
<organism evidence="1 2">
    <name type="scientific">Dreissena polymorpha</name>
    <name type="common">Zebra mussel</name>
    <name type="synonym">Mytilus polymorpha</name>
    <dbReference type="NCBI Taxonomy" id="45954"/>
    <lineage>
        <taxon>Eukaryota</taxon>
        <taxon>Metazoa</taxon>
        <taxon>Spiralia</taxon>
        <taxon>Lophotrochozoa</taxon>
        <taxon>Mollusca</taxon>
        <taxon>Bivalvia</taxon>
        <taxon>Autobranchia</taxon>
        <taxon>Heteroconchia</taxon>
        <taxon>Euheterodonta</taxon>
        <taxon>Imparidentia</taxon>
        <taxon>Neoheterodontei</taxon>
        <taxon>Myida</taxon>
        <taxon>Dreissenoidea</taxon>
        <taxon>Dreissenidae</taxon>
        <taxon>Dreissena</taxon>
    </lineage>
</organism>